<keyword evidence="1" id="KW-0472">Membrane</keyword>
<gene>
    <name evidence="2" type="ORF">C3731_21975</name>
</gene>
<feature type="transmembrane region" description="Helical" evidence="1">
    <location>
        <begin position="53"/>
        <end position="72"/>
    </location>
</feature>
<dbReference type="EMBL" id="PTRC01000203">
    <property type="protein sequence ID" value="PQA71475.1"/>
    <property type="molecule type" value="Genomic_DNA"/>
</dbReference>
<comment type="caution">
    <text evidence="2">The sequence shown here is derived from an EMBL/GenBank/DDBJ whole genome shotgun (WGS) entry which is preliminary data.</text>
</comment>
<proteinExistence type="predicted"/>
<keyword evidence="3" id="KW-1185">Reference proteome</keyword>
<protein>
    <submittedName>
        <fullName evidence="2">Sensor domain-containing phosphodiesterase</fullName>
    </submittedName>
</protein>
<evidence type="ECO:0000313" key="3">
    <source>
        <dbReference type="Proteomes" id="UP000238493"/>
    </source>
</evidence>
<feature type="transmembrane region" description="Helical" evidence="1">
    <location>
        <begin position="84"/>
        <end position="102"/>
    </location>
</feature>
<keyword evidence="1" id="KW-1133">Transmembrane helix</keyword>
<organism evidence="2 3">
    <name type="scientific">Brucella oryzae</name>
    <dbReference type="NCBI Taxonomy" id="335286"/>
    <lineage>
        <taxon>Bacteria</taxon>
        <taxon>Pseudomonadati</taxon>
        <taxon>Pseudomonadota</taxon>
        <taxon>Alphaproteobacteria</taxon>
        <taxon>Hyphomicrobiales</taxon>
        <taxon>Brucellaceae</taxon>
        <taxon>Brucella/Ochrobactrum group</taxon>
        <taxon>Brucella</taxon>
    </lineage>
</organism>
<evidence type="ECO:0000256" key="1">
    <source>
        <dbReference type="SAM" id="Phobius"/>
    </source>
</evidence>
<sequence>AYICVDFGFWNKLMEITTGNEQIWRAGSAEALPASLVICLCTSLNLSRWHDHFRYGAVTWVLGLLALAGVAVFDPRVASGIARISLAITVLSGVAFIGYVAVKGYARAVRLIPAWL</sequence>
<evidence type="ECO:0000313" key="2">
    <source>
        <dbReference type="EMBL" id="PQA71475.1"/>
    </source>
</evidence>
<dbReference type="AlphaFoldDB" id="A0A2S7ITY5"/>
<feature type="non-terminal residue" evidence="2">
    <location>
        <position position="1"/>
    </location>
</feature>
<reference evidence="2 3" key="1">
    <citation type="submission" date="2018-02" db="EMBL/GenBank/DDBJ databases">
        <title>Draft genome sequence of Ochrobactrum oryzae found in Brazil.</title>
        <authorList>
            <person name="Cerdeira L."/>
            <person name="Andrade F."/>
            <person name="Zacariotto T."/>
            <person name="Barbosa B."/>
            <person name="Santos S."/>
            <person name="Cassetari V."/>
            <person name="Lincopan N."/>
        </authorList>
    </citation>
    <scope>NUCLEOTIDE SEQUENCE [LARGE SCALE GENOMIC DNA]</scope>
    <source>
        <strain evidence="2 3">OA447</strain>
    </source>
</reference>
<keyword evidence="1" id="KW-0812">Transmembrane</keyword>
<accession>A0A2S7ITY5</accession>
<dbReference type="Proteomes" id="UP000238493">
    <property type="component" value="Unassembled WGS sequence"/>
</dbReference>
<feature type="non-terminal residue" evidence="2">
    <location>
        <position position="116"/>
    </location>
</feature>
<name>A0A2S7ITY5_9HYPH</name>